<evidence type="ECO:0000256" key="9">
    <source>
        <dbReference type="ARBA" id="ARBA00022857"/>
    </source>
</evidence>
<dbReference type="GO" id="GO:0008270">
    <property type="term" value="F:zinc ion binding"/>
    <property type="evidence" value="ECO:0007669"/>
    <property type="project" value="InterPro"/>
</dbReference>
<evidence type="ECO:0000256" key="6">
    <source>
        <dbReference type="ARBA" id="ARBA00022619"/>
    </source>
</evidence>
<dbReference type="SUPFAM" id="SSF53927">
    <property type="entry name" value="Cytidine deaminase-like"/>
    <property type="match status" value="1"/>
</dbReference>
<feature type="binding site" evidence="16">
    <location>
        <position position="202"/>
    </location>
    <ligand>
        <name>substrate</name>
    </ligand>
</feature>
<keyword evidence="10 14" id="KW-0560">Oxidoreductase</keyword>
<protein>
    <recommendedName>
        <fullName evidence="14">Riboflavin biosynthesis protein RibD</fullName>
    </recommendedName>
    <domain>
        <recommendedName>
            <fullName evidence="14">Diaminohydroxyphosphoribosylaminopyrimidine deaminase</fullName>
            <shortName evidence="14">DRAP deaminase</shortName>
            <ecNumber evidence="14">3.5.4.26</ecNumber>
        </recommendedName>
        <alternativeName>
            <fullName evidence="14">Riboflavin-specific deaminase</fullName>
        </alternativeName>
    </domain>
    <domain>
        <recommendedName>
            <fullName evidence="14">5-amino-6-(5-phosphoribosylamino)uracil reductase</fullName>
            <ecNumber evidence="14">1.1.1.193</ecNumber>
        </recommendedName>
        <alternativeName>
            <fullName evidence="14">HTP reductase</fullName>
        </alternativeName>
    </domain>
</protein>
<comment type="function">
    <text evidence="1 14">Converts 2,5-diamino-6-(ribosylamino)-4(3h)-pyrimidinone 5'-phosphate into 5-amino-6-(ribosylamino)-2,4(1h,3h)-pyrimidinedione 5'-phosphate.</text>
</comment>
<gene>
    <name evidence="19" type="primary">ribD</name>
    <name evidence="19" type="ORF">JEODO184_00210</name>
</gene>
<comment type="similarity">
    <text evidence="4 14">In the N-terminal section; belongs to the cytidine and deoxycytidylate deaminase family.</text>
</comment>
<evidence type="ECO:0000256" key="7">
    <source>
        <dbReference type="ARBA" id="ARBA00022723"/>
    </source>
</evidence>
<evidence type="ECO:0000256" key="4">
    <source>
        <dbReference type="ARBA" id="ARBA00005259"/>
    </source>
</evidence>
<keyword evidence="9 14" id="KW-0521">NADP</keyword>
<feature type="binding site" evidence="16">
    <location>
        <position position="179"/>
    </location>
    <ligand>
        <name>substrate</name>
    </ligand>
</feature>
<dbReference type="EC" id="1.1.1.193" evidence="14"/>
<dbReference type="InterPro" id="IPR016192">
    <property type="entry name" value="APOBEC/CMP_deaminase_Zn-bd"/>
</dbReference>
<feature type="binding site" evidence="16">
    <location>
        <position position="277"/>
    </location>
    <ligand>
        <name>substrate</name>
    </ligand>
</feature>
<dbReference type="EC" id="3.5.4.26" evidence="14"/>
<evidence type="ECO:0000256" key="16">
    <source>
        <dbReference type="PIRSR" id="PIRSR006769-2"/>
    </source>
</evidence>
<dbReference type="Gene3D" id="3.40.430.10">
    <property type="entry name" value="Dihydrofolate Reductase, subunit A"/>
    <property type="match status" value="1"/>
</dbReference>
<dbReference type="CDD" id="cd01284">
    <property type="entry name" value="Riboflavin_deaminase-reductase"/>
    <property type="match status" value="1"/>
</dbReference>
<keyword evidence="8 14" id="KW-0862">Zinc</keyword>
<dbReference type="GO" id="GO:0008835">
    <property type="term" value="F:diaminohydroxyphosphoribosylaminopyrimidine deaminase activity"/>
    <property type="evidence" value="ECO:0007669"/>
    <property type="project" value="UniProtKB-EC"/>
</dbReference>
<evidence type="ECO:0000256" key="3">
    <source>
        <dbReference type="ARBA" id="ARBA00004910"/>
    </source>
</evidence>
<name>A0A6V7R2R0_9STAP</name>
<comment type="pathway">
    <text evidence="2 14">Cofactor biosynthesis; riboflavin biosynthesis; 5-amino-6-(D-ribitylamino)uracil from GTP: step 2/4.</text>
</comment>
<evidence type="ECO:0000256" key="1">
    <source>
        <dbReference type="ARBA" id="ARBA00002151"/>
    </source>
</evidence>
<feature type="binding site" evidence="17">
    <location>
        <position position="48"/>
    </location>
    <ligand>
        <name>Zn(2+)</name>
        <dbReference type="ChEBI" id="CHEBI:29105"/>
        <note>catalytic</note>
    </ligand>
</feature>
<organism evidence="19 20">
    <name type="scientific">Jeotgalicoccus meleagridis</name>
    <dbReference type="NCBI Taxonomy" id="2759181"/>
    <lineage>
        <taxon>Bacteria</taxon>
        <taxon>Bacillati</taxon>
        <taxon>Bacillota</taxon>
        <taxon>Bacilli</taxon>
        <taxon>Bacillales</taxon>
        <taxon>Staphylococcaceae</taxon>
        <taxon>Jeotgalicoccus</taxon>
    </lineage>
</organism>
<comment type="caution">
    <text evidence="19">The sequence shown here is derived from an EMBL/GenBank/DDBJ whole genome shotgun (WGS) entry which is preliminary data.</text>
</comment>
<evidence type="ECO:0000313" key="19">
    <source>
        <dbReference type="EMBL" id="CAD2071344.1"/>
    </source>
</evidence>
<dbReference type="RefSeq" id="WP_185124776.1">
    <property type="nucleotide sequence ID" value="NZ_CAJEWD010000003.1"/>
</dbReference>
<dbReference type="PANTHER" id="PTHR38011:SF7">
    <property type="entry name" value="2,5-DIAMINO-6-RIBOSYLAMINO-4(3H)-PYRIMIDINONE 5'-PHOSPHATE REDUCTASE"/>
    <property type="match status" value="1"/>
</dbReference>
<dbReference type="PROSITE" id="PS00903">
    <property type="entry name" value="CYT_DCMP_DEAMINASES_1"/>
    <property type="match status" value="1"/>
</dbReference>
<evidence type="ECO:0000256" key="2">
    <source>
        <dbReference type="ARBA" id="ARBA00004882"/>
    </source>
</evidence>
<feature type="binding site" evidence="16">
    <location>
        <begin position="279"/>
        <end position="285"/>
    </location>
    <ligand>
        <name>NADP(+)</name>
        <dbReference type="ChEBI" id="CHEBI:58349"/>
    </ligand>
</feature>
<accession>A0A6V7R2R0</accession>
<dbReference type="InterPro" id="IPR024072">
    <property type="entry name" value="DHFR-like_dom_sf"/>
</dbReference>
<comment type="pathway">
    <text evidence="3 14">Cofactor biosynthesis; riboflavin biosynthesis; 5-amino-6-(D-ribitylamino)uracil from GTP: step 3/4.</text>
</comment>
<keyword evidence="20" id="KW-1185">Reference proteome</keyword>
<reference evidence="19 20" key="1">
    <citation type="submission" date="2020-07" db="EMBL/GenBank/DDBJ databases">
        <authorList>
            <person name="Criscuolo A."/>
        </authorList>
    </citation>
    <scope>NUCLEOTIDE SEQUENCE [LARGE SCALE GENOMIC DNA]</scope>
    <source>
        <strain evidence="19">CIP111649</strain>
    </source>
</reference>
<keyword evidence="11" id="KW-0511">Multifunctional enzyme</keyword>
<dbReference type="SUPFAM" id="SSF53597">
    <property type="entry name" value="Dihydrofolate reductase-like"/>
    <property type="match status" value="1"/>
</dbReference>
<evidence type="ECO:0000256" key="12">
    <source>
        <dbReference type="ARBA" id="ARBA00049861"/>
    </source>
</evidence>
<dbReference type="PIRSF" id="PIRSF006769">
    <property type="entry name" value="RibD"/>
    <property type="match status" value="1"/>
</dbReference>
<dbReference type="InterPro" id="IPR002734">
    <property type="entry name" value="RibDG_C"/>
</dbReference>
<feature type="active site" description="Proton donor" evidence="15">
    <location>
        <position position="50"/>
    </location>
</feature>
<dbReference type="Proteomes" id="UP000589351">
    <property type="component" value="Unassembled WGS sequence"/>
</dbReference>
<evidence type="ECO:0000256" key="17">
    <source>
        <dbReference type="PIRSR" id="PIRSR006769-3"/>
    </source>
</evidence>
<dbReference type="AlphaFoldDB" id="A0A6V7R2R0"/>
<comment type="catalytic activity">
    <reaction evidence="12 14">
        <text>5-amino-6-(5-phospho-D-ribitylamino)uracil + NADP(+) = 5-amino-6-(5-phospho-D-ribosylamino)uracil + NADPH + H(+)</text>
        <dbReference type="Rhea" id="RHEA:17845"/>
        <dbReference type="ChEBI" id="CHEBI:15378"/>
        <dbReference type="ChEBI" id="CHEBI:57783"/>
        <dbReference type="ChEBI" id="CHEBI:58349"/>
        <dbReference type="ChEBI" id="CHEBI:58421"/>
        <dbReference type="ChEBI" id="CHEBI:58453"/>
        <dbReference type="EC" id="1.1.1.193"/>
    </reaction>
</comment>
<dbReference type="InterPro" id="IPR016193">
    <property type="entry name" value="Cytidine_deaminase-like"/>
</dbReference>
<dbReference type="EMBL" id="CAJEWD010000003">
    <property type="protein sequence ID" value="CAD2071344.1"/>
    <property type="molecule type" value="Genomic_DNA"/>
</dbReference>
<dbReference type="InterPro" id="IPR050765">
    <property type="entry name" value="Riboflavin_Biosynth_HTPR"/>
</dbReference>
<evidence type="ECO:0000256" key="5">
    <source>
        <dbReference type="ARBA" id="ARBA00007417"/>
    </source>
</evidence>
<feature type="binding site" evidence="17">
    <location>
        <position position="82"/>
    </location>
    <ligand>
        <name>Zn(2+)</name>
        <dbReference type="ChEBI" id="CHEBI:29105"/>
        <note>catalytic</note>
    </ligand>
</feature>
<evidence type="ECO:0000256" key="15">
    <source>
        <dbReference type="PIRSR" id="PIRSR006769-1"/>
    </source>
</evidence>
<comment type="similarity">
    <text evidence="5 14">In the C-terminal section; belongs to the HTP reductase family.</text>
</comment>
<feature type="binding site" evidence="16">
    <location>
        <position position="199"/>
    </location>
    <ligand>
        <name>NADP(+)</name>
        <dbReference type="ChEBI" id="CHEBI:58349"/>
    </ligand>
</feature>
<dbReference type="PROSITE" id="PS51747">
    <property type="entry name" value="CYT_DCMP_DEAMINASES_2"/>
    <property type="match status" value="1"/>
</dbReference>
<keyword evidence="7 14" id="KW-0479">Metal-binding</keyword>
<evidence type="ECO:0000256" key="8">
    <source>
        <dbReference type="ARBA" id="ARBA00022833"/>
    </source>
</evidence>
<feature type="binding site" evidence="17">
    <location>
        <position position="73"/>
    </location>
    <ligand>
        <name>Zn(2+)</name>
        <dbReference type="ChEBI" id="CHEBI:29105"/>
        <note>catalytic</note>
    </ligand>
</feature>
<evidence type="ECO:0000256" key="13">
    <source>
        <dbReference type="ARBA" id="ARBA00049886"/>
    </source>
</evidence>
<dbReference type="UniPathway" id="UPA00275">
    <property type="reaction ID" value="UER00401"/>
</dbReference>
<keyword evidence="6 14" id="KW-0686">Riboflavin biosynthesis</keyword>
<evidence type="ECO:0000313" key="20">
    <source>
        <dbReference type="Proteomes" id="UP000589351"/>
    </source>
</evidence>
<dbReference type="PANTHER" id="PTHR38011">
    <property type="entry name" value="DIHYDROFOLATE REDUCTASE FAMILY PROTEIN (AFU_ORTHOLOGUE AFUA_8G06820)"/>
    <property type="match status" value="1"/>
</dbReference>
<evidence type="ECO:0000256" key="14">
    <source>
        <dbReference type="PIRNR" id="PIRNR006769"/>
    </source>
</evidence>
<evidence type="ECO:0000256" key="10">
    <source>
        <dbReference type="ARBA" id="ARBA00023002"/>
    </source>
</evidence>
<feature type="binding site" evidence="16">
    <location>
        <position position="195"/>
    </location>
    <ligand>
        <name>NADP(+)</name>
        <dbReference type="ChEBI" id="CHEBI:58349"/>
    </ligand>
</feature>
<dbReference type="Pfam" id="PF00383">
    <property type="entry name" value="dCMP_cyt_deam_1"/>
    <property type="match status" value="1"/>
</dbReference>
<dbReference type="InterPro" id="IPR004794">
    <property type="entry name" value="Eubact_RibD"/>
</dbReference>
<feature type="binding site" evidence="16">
    <location>
        <position position="191"/>
    </location>
    <ligand>
        <name>NADP(+)</name>
        <dbReference type="ChEBI" id="CHEBI:58349"/>
    </ligand>
</feature>
<feature type="binding site" evidence="16">
    <location>
        <position position="149"/>
    </location>
    <ligand>
        <name>NADP(+)</name>
        <dbReference type="ChEBI" id="CHEBI:58349"/>
    </ligand>
</feature>
<dbReference type="Gene3D" id="3.40.140.10">
    <property type="entry name" value="Cytidine Deaminase, domain 2"/>
    <property type="match status" value="1"/>
</dbReference>
<feature type="binding site" evidence="16">
    <location>
        <position position="163"/>
    </location>
    <ligand>
        <name>substrate</name>
    </ligand>
</feature>
<dbReference type="GO" id="GO:0008703">
    <property type="term" value="F:5-amino-6-(5-phosphoribosylamino)uracil reductase activity"/>
    <property type="evidence" value="ECO:0007669"/>
    <property type="project" value="UniProtKB-EC"/>
</dbReference>
<comment type="cofactor">
    <cofactor evidence="14 17">
        <name>Zn(2+)</name>
        <dbReference type="ChEBI" id="CHEBI:29105"/>
    </cofactor>
    <text evidence="14 17">Binds 1 zinc ion.</text>
</comment>
<feature type="binding site" evidence="16">
    <location>
        <position position="165"/>
    </location>
    <ligand>
        <name>NADP(+)</name>
        <dbReference type="ChEBI" id="CHEBI:58349"/>
    </ligand>
</feature>
<dbReference type="Pfam" id="PF01872">
    <property type="entry name" value="RibD_C"/>
    <property type="match status" value="1"/>
</dbReference>
<dbReference type="GO" id="GO:0009231">
    <property type="term" value="P:riboflavin biosynthetic process"/>
    <property type="evidence" value="ECO:0007669"/>
    <property type="project" value="UniProtKB-UniPathway"/>
</dbReference>
<evidence type="ECO:0000256" key="11">
    <source>
        <dbReference type="ARBA" id="ARBA00023268"/>
    </source>
</evidence>
<dbReference type="NCBIfam" id="TIGR00326">
    <property type="entry name" value="eubact_ribD"/>
    <property type="match status" value="1"/>
</dbReference>
<sequence length="347" mass="38944">MNQYMNLAVSLAETVYGQTGANPPVGAVIVKNGRVIGIGAHLKEGENHAERAALKACTESPKGADIYVTLEPCSHHGKTPPCTDALIEAGIKRVFYASCDHNSKVDGLKVLKAHGIEVILLQHPKIFELYRPFNIKLKEDRPFITLKTAMTLDGKIARENGDSYWVSNEQSRKDVHLLRSIHDGILIGGNTLLKDNPHLTVRISAIDKEIRPVILLGSKLLSSELNIFEHPLKPIVFTTNKDNLKFSNEFQIYYGEYELDKILKICLEEGIHSLLVEGGSTILTSFLNNNLFDDLIIYIAPKIFGYSEYQIHQAKEVTVDNLILHKVEKLESDIKLTYRRTRQCSQD</sequence>
<feature type="domain" description="CMP/dCMP-type deaminase" evidence="18">
    <location>
        <begin position="1"/>
        <end position="119"/>
    </location>
</feature>
<evidence type="ECO:0000259" key="18">
    <source>
        <dbReference type="PROSITE" id="PS51747"/>
    </source>
</evidence>
<comment type="catalytic activity">
    <reaction evidence="13 14">
        <text>2,5-diamino-6-hydroxy-4-(5-phosphoribosylamino)-pyrimidine + H2O + H(+) = 5-amino-6-(5-phospho-D-ribosylamino)uracil + NH4(+)</text>
        <dbReference type="Rhea" id="RHEA:21868"/>
        <dbReference type="ChEBI" id="CHEBI:15377"/>
        <dbReference type="ChEBI" id="CHEBI:15378"/>
        <dbReference type="ChEBI" id="CHEBI:28938"/>
        <dbReference type="ChEBI" id="CHEBI:58453"/>
        <dbReference type="ChEBI" id="CHEBI:58614"/>
        <dbReference type="EC" id="3.5.4.26"/>
    </reaction>
</comment>
<proteinExistence type="inferred from homology"/>
<dbReference type="InterPro" id="IPR002125">
    <property type="entry name" value="CMP_dCMP_dom"/>
</dbReference>
<keyword evidence="14" id="KW-0378">Hydrolase</keyword>